<organism evidence="3 4">
    <name type="scientific">Saccharomonospora amisosensis</name>
    <dbReference type="NCBI Taxonomy" id="1128677"/>
    <lineage>
        <taxon>Bacteria</taxon>
        <taxon>Bacillati</taxon>
        <taxon>Actinomycetota</taxon>
        <taxon>Actinomycetes</taxon>
        <taxon>Pseudonocardiales</taxon>
        <taxon>Pseudonocardiaceae</taxon>
        <taxon>Saccharomonospora</taxon>
    </lineage>
</organism>
<sequence>MRSSLRLVAVLGIAGLFASAGCGGDDPPRPGAGLGGTAGITPSLKPLEPTTVPVEGDFDECGLVDITDLAAVMGVDTLYVTSREMLPEADGGRLAGCSYFTEDVPGIVGMTINTVAGTDRQRFFAPFRERQAESQTNFGDYSEVVAYEAGSVHFRELRAIQGTTGVHVKYTYNDSPGGMPKLETQQLAQVLGATMLSVLKKLPNDLAIADGTPEGPCAGVDLAQASRVLGDELTAARTVLGSAGAVNCQFAGDDANLGIVVITDPARVRSMRAPAELVTVADLGEGALVRIQDNDEAQGPLEATVNLADRVLLLIADYGSAAGTVSTPRPEDVELVRTITRAMAG</sequence>
<keyword evidence="4" id="KW-1185">Reference proteome</keyword>
<dbReference type="RefSeq" id="WP_167172824.1">
    <property type="nucleotide sequence ID" value="NZ_JAAOYM010000001.1"/>
</dbReference>
<evidence type="ECO:0000256" key="1">
    <source>
        <dbReference type="SAM" id="MobiDB-lite"/>
    </source>
</evidence>
<keyword evidence="2" id="KW-0732">Signal</keyword>
<evidence type="ECO:0000256" key="2">
    <source>
        <dbReference type="SAM" id="SignalP"/>
    </source>
</evidence>
<proteinExistence type="predicted"/>
<comment type="caution">
    <text evidence="3">The sequence shown here is derived from an EMBL/GenBank/DDBJ whole genome shotgun (WGS) entry which is preliminary data.</text>
</comment>
<dbReference type="PROSITE" id="PS51257">
    <property type="entry name" value="PROKAR_LIPOPROTEIN"/>
    <property type="match status" value="1"/>
</dbReference>
<accession>A0A7X5US63</accession>
<feature type="region of interest" description="Disordered" evidence="1">
    <location>
        <begin position="27"/>
        <end position="46"/>
    </location>
</feature>
<feature type="chain" id="PRO_5039413069" description="DUF3558 domain-containing protein" evidence="2">
    <location>
        <begin position="21"/>
        <end position="345"/>
    </location>
</feature>
<evidence type="ECO:0000313" key="4">
    <source>
        <dbReference type="Proteomes" id="UP000545493"/>
    </source>
</evidence>
<dbReference type="EMBL" id="JAAOYM010000001">
    <property type="protein sequence ID" value="NIJ13203.1"/>
    <property type="molecule type" value="Genomic_DNA"/>
</dbReference>
<reference evidence="3 4" key="1">
    <citation type="submission" date="2020-03" db="EMBL/GenBank/DDBJ databases">
        <title>Sequencing the genomes of 1000 actinobacteria strains.</title>
        <authorList>
            <person name="Klenk H.-P."/>
        </authorList>
    </citation>
    <scope>NUCLEOTIDE SEQUENCE [LARGE SCALE GENOMIC DNA]</scope>
    <source>
        <strain evidence="3 4">DSM 45685</strain>
    </source>
</reference>
<feature type="signal peptide" evidence="2">
    <location>
        <begin position="1"/>
        <end position="20"/>
    </location>
</feature>
<protein>
    <recommendedName>
        <fullName evidence="5">DUF3558 domain-containing protein</fullName>
    </recommendedName>
</protein>
<evidence type="ECO:0000313" key="3">
    <source>
        <dbReference type="EMBL" id="NIJ13203.1"/>
    </source>
</evidence>
<dbReference type="AlphaFoldDB" id="A0A7X5US63"/>
<dbReference type="Proteomes" id="UP000545493">
    <property type="component" value="Unassembled WGS sequence"/>
</dbReference>
<gene>
    <name evidence="3" type="ORF">FHU38_003547</name>
</gene>
<evidence type="ECO:0008006" key="5">
    <source>
        <dbReference type="Google" id="ProtNLM"/>
    </source>
</evidence>
<name>A0A7X5US63_9PSEU</name>